<dbReference type="InterPro" id="IPR021133">
    <property type="entry name" value="HEAT_type_2"/>
</dbReference>
<dbReference type="Gene3D" id="1.25.10.10">
    <property type="entry name" value="Leucine-rich Repeat Variant"/>
    <property type="match status" value="9"/>
</dbReference>
<dbReference type="InterPro" id="IPR011989">
    <property type="entry name" value="ARM-like"/>
</dbReference>
<dbReference type="InterPro" id="IPR016024">
    <property type="entry name" value="ARM-type_fold"/>
</dbReference>
<dbReference type="InterPro" id="IPR004155">
    <property type="entry name" value="PBS_lyase_HEAT"/>
</dbReference>
<dbReference type="Pfam" id="PF13646">
    <property type="entry name" value="HEAT_2"/>
    <property type="match status" value="7"/>
</dbReference>
<dbReference type="GO" id="GO:0016491">
    <property type="term" value="F:oxidoreductase activity"/>
    <property type="evidence" value="ECO:0007669"/>
    <property type="project" value="TreeGrafter"/>
</dbReference>
<organism evidence="3 4">
    <name type="scientific">Methanoculleus taiwanensis</name>
    <dbReference type="NCBI Taxonomy" id="1550565"/>
    <lineage>
        <taxon>Archaea</taxon>
        <taxon>Methanobacteriati</taxon>
        <taxon>Methanobacteriota</taxon>
        <taxon>Stenosarchaea group</taxon>
        <taxon>Methanomicrobia</taxon>
        <taxon>Methanomicrobiales</taxon>
        <taxon>Methanomicrobiaceae</taxon>
        <taxon>Methanoculleus</taxon>
    </lineage>
</organism>
<feature type="region of interest" description="Disordered" evidence="2">
    <location>
        <begin position="800"/>
        <end position="821"/>
    </location>
</feature>
<dbReference type="PROSITE" id="PS50077">
    <property type="entry name" value="HEAT_REPEAT"/>
    <property type="match status" value="2"/>
</dbReference>
<dbReference type="RefSeq" id="WP_128694147.1">
    <property type="nucleotide sequence ID" value="NZ_LHQS01000002.1"/>
</dbReference>
<dbReference type="SMART" id="SM00567">
    <property type="entry name" value="EZ_HEAT"/>
    <property type="match status" value="21"/>
</dbReference>
<protein>
    <recommendedName>
        <fullName evidence="5">PBS lyase</fullName>
    </recommendedName>
</protein>
<dbReference type="EMBL" id="LHQS01000002">
    <property type="protein sequence ID" value="RXE56364.1"/>
    <property type="molecule type" value="Genomic_DNA"/>
</dbReference>
<evidence type="ECO:0008006" key="5">
    <source>
        <dbReference type="Google" id="ProtNLM"/>
    </source>
</evidence>
<dbReference type="PANTHER" id="PTHR12697">
    <property type="entry name" value="PBS LYASE HEAT-LIKE PROTEIN"/>
    <property type="match status" value="1"/>
</dbReference>
<proteinExistence type="predicted"/>
<comment type="caution">
    <text evidence="3">The sequence shown here is derived from an EMBL/GenBank/DDBJ whole genome shotgun (WGS) entry which is preliminary data.</text>
</comment>
<dbReference type="SUPFAM" id="SSF48371">
    <property type="entry name" value="ARM repeat"/>
    <property type="match status" value="3"/>
</dbReference>
<accession>A0A498H358</accession>
<gene>
    <name evidence="3" type="ORF">ABH15_09720</name>
</gene>
<evidence type="ECO:0000256" key="1">
    <source>
        <dbReference type="ARBA" id="ARBA00045876"/>
    </source>
</evidence>
<evidence type="ECO:0000313" key="3">
    <source>
        <dbReference type="EMBL" id="RXE56364.1"/>
    </source>
</evidence>
<dbReference type="InterPro" id="IPR000225">
    <property type="entry name" value="Armadillo"/>
</dbReference>
<keyword evidence="4" id="KW-1185">Reference proteome</keyword>
<reference evidence="3 4" key="1">
    <citation type="journal article" date="2015" name="Int. J. Syst. Evol. Microbiol.">
        <title>Methanoculleus taiwanensis sp. nov., a methanogen isolated from deep marine sediment at the deformation front area near Taiwan.</title>
        <authorList>
            <person name="Weng C.Y."/>
            <person name="Chen S.C."/>
            <person name="Lai M.C."/>
            <person name="Wu S.Y."/>
            <person name="Lin S."/>
            <person name="Yang T.F."/>
            <person name="Chen P.C."/>
        </authorList>
    </citation>
    <scope>NUCLEOTIDE SEQUENCE [LARGE SCALE GENOMIC DNA]</scope>
    <source>
        <strain evidence="3 4">CYW4</strain>
    </source>
</reference>
<evidence type="ECO:0000256" key="2">
    <source>
        <dbReference type="SAM" id="MobiDB-lite"/>
    </source>
</evidence>
<sequence>MAIFDRFRPNIGQLKEQKDIDGLIEVLASRDEAIRREAAVALYSLGAAAVPVLVARLERSGQADRRWISEGLIAAGAPVFPLLLALLIQIPEDAQETMADALAGVGTAALDTFIPALHHTRPAIRQGAAIALSGMSPQGIPPLREALGDSDTRVARAAARSLARLKWKPSEQDDTATYHFLRGDYGELVKLKRGAAPVLIRGLADKDPRVRRDSARALGKLSEAPAIPALVRALDDPDILVRTAVIEALGEIRDPRARPPLLKTLEKDCHQVRMEAAWALDRLGWKPESVLQKVQYLIAKEQWNALVGMGRPAIDPLIHALKEDHSGVRSGATEALKKIGSPALEALARGCRSKDPVLAKAAVRAVAVIRQWNEAEARARPVVERSDRYDRELKEGLGVQKRFEERFGRPTFQTKKSGAERPTSASPEQPSPPDSASPVQPQKPEVSLSQLIEENRRAMQAWTKAKEELREAAVEQAPALSLDHLLPPEFEEEIFDALPDDEDASLVQGDEKEEMLTTFDLPDPVQPRETPEREESEAALTPLERYLKALQDGSEEVRAAAIEALRGMGDAAVDALIGALRDKSYVVRIAAAEALGDMGGTRAVEPLIGVLTDTDQDVRIAGAAALGRLRDRRAVRPLINLCSDPYVGVRHAAADALAAIGDGALEALLAALTDPAAIVRVAAARALGSMKDPRAVPALIERLSDPGPEVRWSAAQALGDIGAPAAAALSLVLRGGLKIERLAAIDALWKIADDRATEALLGALHDDDPDVREKASQALKRRDVLDVWRRALGEQVEAASAESKKKKKKKKKSISEEDAKAFSEHGQQEIANLIRGLREKTWTSQLGAATRLIMMGRPAAEGLIRALRDEDPEIQTAAAGVLGEMREVAVEPLMNALADDDGRIRIVAARNLGKIGNDRSIETLIAGLHRERDAEVRAVIAEALGYMGKKMAIEPLTLALRDRDEAVQIAAARSLGYIGDRRAIEPLLQALNDVDDRVRHAALEALKDPGGLVQDHLLDALRHGDRELKLGVAEALESLGWTPGNEAEQVYYLIARERWAEVERMGAVAIETLAQELNNLSADVRISAVKTITRIGGTDAVAPLLRALRDDHFAVRRRAERALIEMGETARGRLTESLATAEPELAETIRRILRETEA</sequence>
<dbReference type="SMART" id="SM00185">
    <property type="entry name" value="ARM"/>
    <property type="match status" value="8"/>
</dbReference>
<evidence type="ECO:0000313" key="4">
    <source>
        <dbReference type="Proteomes" id="UP000290932"/>
    </source>
</evidence>
<name>A0A498H358_9EURY</name>
<feature type="region of interest" description="Disordered" evidence="2">
    <location>
        <begin position="404"/>
        <end position="445"/>
    </location>
</feature>
<dbReference type="Proteomes" id="UP000290932">
    <property type="component" value="Unassembled WGS sequence"/>
</dbReference>
<dbReference type="PANTHER" id="PTHR12697:SF5">
    <property type="entry name" value="DEOXYHYPUSINE HYDROXYLASE"/>
    <property type="match status" value="1"/>
</dbReference>
<comment type="function">
    <text evidence="1">Catalyzes the hydroxylation of the N(6)-(4-aminobutyl)-L-lysine intermediate produced by deoxyhypusine synthase/DHPS on a critical lysine of the eukaryotic translation initiation factor 5A/eIF-5A. This is the second step of the post-translational modification of that lysine into an unusual amino acid residue named hypusine. Hypusination is unique to mature eIF-5A factor and is essential for its function.</text>
</comment>
<dbReference type="AlphaFoldDB" id="A0A498H358"/>
<dbReference type="OrthoDB" id="142930at2157"/>